<dbReference type="Gene3D" id="3.40.50.150">
    <property type="entry name" value="Vaccinia Virus protein VP39"/>
    <property type="match status" value="1"/>
</dbReference>
<reference evidence="1 2" key="1">
    <citation type="submission" date="2023-12" db="EMBL/GenBank/DDBJ databases">
        <title>Baltic Sea Cyanobacteria.</title>
        <authorList>
            <person name="Delbaje E."/>
            <person name="Fewer D.P."/>
            <person name="Shishido T.K."/>
        </authorList>
    </citation>
    <scope>NUCLEOTIDE SEQUENCE [LARGE SCALE GENOMIC DNA]</scope>
    <source>
        <strain evidence="1 2">UHCC 0370</strain>
    </source>
</reference>
<evidence type="ECO:0000313" key="2">
    <source>
        <dbReference type="Proteomes" id="UP001301388"/>
    </source>
</evidence>
<dbReference type="SUPFAM" id="SSF53335">
    <property type="entry name" value="S-adenosyl-L-methionine-dependent methyltransferases"/>
    <property type="match status" value="1"/>
</dbReference>
<keyword evidence="2" id="KW-1185">Reference proteome</keyword>
<evidence type="ECO:0000313" key="1">
    <source>
        <dbReference type="EMBL" id="MEA5479938.1"/>
    </source>
</evidence>
<sequence>MWDERFSSLEYIYGTEPNDFLVSVASQIPQGKVLCLADGEGRNGTYLASLGYEV</sequence>
<comment type="caution">
    <text evidence="1">The sequence shown here is derived from an EMBL/GenBank/DDBJ whole genome shotgun (WGS) entry which is preliminary data.</text>
</comment>
<dbReference type="Proteomes" id="UP001301388">
    <property type="component" value="Unassembled WGS sequence"/>
</dbReference>
<dbReference type="EMBL" id="JAYGIE010000103">
    <property type="protein sequence ID" value="MEA5479938.1"/>
    <property type="molecule type" value="Genomic_DNA"/>
</dbReference>
<gene>
    <name evidence="1" type="ORF">VB774_20110</name>
</gene>
<evidence type="ECO:0008006" key="3">
    <source>
        <dbReference type="Google" id="ProtNLM"/>
    </source>
</evidence>
<dbReference type="InterPro" id="IPR029063">
    <property type="entry name" value="SAM-dependent_MTases_sf"/>
</dbReference>
<protein>
    <recommendedName>
        <fullName evidence="3">SAM-dependent methyltransferase</fullName>
    </recommendedName>
</protein>
<proteinExistence type="predicted"/>
<organism evidence="1 2">
    <name type="scientific">Pseudanabaena galeata UHCC 0370</name>
    <dbReference type="NCBI Taxonomy" id="3110310"/>
    <lineage>
        <taxon>Bacteria</taxon>
        <taxon>Bacillati</taxon>
        <taxon>Cyanobacteriota</taxon>
        <taxon>Cyanophyceae</taxon>
        <taxon>Pseudanabaenales</taxon>
        <taxon>Pseudanabaenaceae</taxon>
        <taxon>Pseudanabaena</taxon>
    </lineage>
</organism>
<name>A0ABU5TR16_9CYAN</name>
<accession>A0ABU5TR16</accession>